<keyword evidence="1" id="KW-1133">Transmembrane helix</keyword>
<keyword evidence="1" id="KW-0812">Transmembrane</keyword>
<evidence type="ECO:0000256" key="1">
    <source>
        <dbReference type="SAM" id="Phobius"/>
    </source>
</evidence>
<dbReference type="SUPFAM" id="SSF53649">
    <property type="entry name" value="Alkaline phosphatase-like"/>
    <property type="match status" value="1"/>
</dbReference>
<dbReference type="InterPro" id="IPR017850">
    <property type="entry name" value="Alkaline_phosphatase_core_sf"/>
</dbReference>
<evidence type="ECO:0000313" key="3">
    <source>
        <dbReference type="Proteomes" id="UP000648239"/>
    </source>
</evidence>
<feature type="transmembrane region" description="Helical" evidence="1">
    <location>
        <begin position="86"/>
        <end position="113"/>
    </location>
</feature>
<name>A0A8J6XYK5_9BACT</name>
<dbReference type="Proteomes" id="UP000648239">
    <property type="component" value="Unassembled WGS sequence"/>
</dbReference>
<dbReference type="EMBL" id="JACXWD010000013">
    <property type="protein sequence ID" value="MBD3867660.1"/>
    <property type="molecule type" value="Genomic_DNA"/>
</dbReference>
<feature type="transmembrane region" description="Helical" evidence="1">
    <location>
        <begin position="55"/>
        <end position="74"/>
    </location>
</feature>
<organism evidence="2 3">
    <name type="scientific">Candidatus Polarisedimenticola svalbardensis</name>
    <dbReference type="NCBI Taxonomy" id="2886004"/>
    <lineage>
        <taxon>Bacteria</taxon>
        <taxon>Pseudomonadati</taxon>
        <taxon>Acidobacteriota</taxon>
        <taxon>Candidatus Polarisedimenticolia</taxon>
        <taxon>Candidatus Polarisedimenticolales</taxon>
        <taxon>Candidatus Polarisedimenticolaceae</taxon>
        <taxon>Candidatus Polarisedimenticola</taxon>
    </lineage>
</organism>
<feature type="transmembrane region" description="Helical" evidence="1">
    <location>
        <begin position="157"/>
        <end position="182"/>
    </location>
</feature>
<keyword evidence="1" id="KW-0472">Membrane</keyword>
<accession>A0A8J6XYK5</accession>
<feature type="transmembrane region" description="Helical" evidence="1">
    <location>
        <begin position="194"/>
        <end position="213"/>
    </location>
</feature>
<dbReference type="AlphaFoldDB" id="A0A8J6XYK5"/>
<dbReference type="Gene3D" id="3.40.720.10">
    <property type="entry name" value="Alkaline Phosphatase, subunit A"/>
    <property type="match status" value="1"/>
</dbReference>
<comment type="caution">
    <text evidence="2">The sequence shown here is derived from an EMBL/GenBank/DDBJ whole genome shotgun (WGS) entry which is preliminary data.</text>
</comment>
<protein>
    <submittedName>
        <fullName evidence="2">Uncharacterized protein</fullName>
    </submittedName>
</protein>
<feature type="transmembrane region" description="Helical" evidence="1">
    <location>
        <begin position="125"/>
        <end position="145"/>
    </location>
</feature>
<sequence length="628" mass="66115">MMDQGRQSEQDSYDVVRSRLQERGYLQHGIERFLLKEMVSAASPLRAVVRTALKAALLGAPLLGGILAVATVAVNRPMLGAADGLIIWAWLALMAGPVLFVLDLAAAGILALLAGRRGAMSGDGFRGGLLVGLPLLGYLVLLWWFGTPGLGLAADILFAAAALAVAAAVGWCARFVSIAGVIGRTGEVPARGRAGFAALTMVLLPLAAVLFLLPRAGGMQEGMPPAGFQVQDSPHTLVFIGVDGLDSNLVQALAGRGAVDRLLAAMEGGSVFPTSREPGKQPPEIWTTLLTGTPPQVHRVTAVDEESLPGVATPIRKGTAPLPLAAALGFLLPSRTMPATGVHRSVRTLWEIAGLKQPTAAVGWWASWPAQDNPAGGYVVTDRALPKLLSNAPGDRDTAPASLYKRLGDDHAVETPDREAGFQRWFGDLAAGAEVSRILRESHLIDHFALKTLGTLLEDPGVRSGYAYLPGLDILRTRLLGRTESAGIAGILETEQALQRYVAWLDHEIGSGQRPRGDEYFVLVADPGRSATGQEEGFVLVNGPGVTAGCVGPVLDPVQVAPLVLGLLGFPRSEELAPFPDTTCLKGADAGSVPAIRSYGRRSTPTSGVVSDFDPELMERLRSLGYVQ</sequence>
<proteinExistence type="predicted"/>
<evidence type="ECO:0000313" key="2">
    <source>
        <dbReference type="EMBL" id="MBD3867660.1"/>
    </source>
</evidence>
<gene>
    <name evidence="2" type="ORF">IFK94_06000</name>
</gene>
<reference evidence="2 3" key="1">
    <citation type="submission" date="2020-08" db="EMBL/GenBank/DDBJ databases">
        <title>Acidobacteriota in marine sediments use diverse sulfur dissimilation pathways.</title>
        <authorList>
            <person name="Wasmund K."/>
        </authorList>
    </citation>
    <scope>NUCLEOTIDE SEQUENCE [LARGE SCALE GENOMIC DNA]</scope>
    <source>
        <strain evidence="2">MAG AM4</strain>
    </source>
</reference>